<dbReference type="PRINTS" id="PR00205">
    <property type="entry name" value="CADHERIN"/>
</dbReference>
<evidence type="ECO:0000256" key="5">
    <source>
        <dbReference type="PROSITE-ProRule" id="PRU00043"/>
    </source>
</evidence>
<evidence type="ECO:0000313" key="8">
    <source>
        <dbReference type="WBParaSite" id="PEQ_0001375701-mRNA-1"/>
    </source>
</evidence>
<keyword evidence="4" id="KW-0325">Glycoprotein</keyword>
<proteinExistence type="predicted"/>
<reference evidence="8" key="1">
    <citation type="submission" date="2022-11" db="UniProtKB">
        <authorList>
            <consortium name="WormBaseParasite"/>
        </authorList>
    </citation>
    <scope>IDENTIFICATION</scope>
</reference>
<keyword evidence="1" id="KW-0812">Transmembrane</keyword>
<dbReference type="PANTHER" id="PTHR24026:SF136">
    <property type="entry name" value="PROTOCADHERIN-23"/>
    <property type="match status" value="1"/>
</dbReference>
<dbReference type="SUPFAM" id="SSF49313">
    <property type="entry name" value="Cadherin-like"/>
    <property type="match status" value="2"/>
</dbReference>
<dbReference type="Pfam" id="PF00028">
    <property type="entry name" value="Cadherin"/>
    <property type="match status" value="1"/>
</dbReference>
<dbReference type="GO" id="GO:0016020">
    <property type="term" value="C:membrane"/>
    <property type="evidence" value="ECO:0007669"/>
    <property type="project" value="InterPro"/>
</dbReference>
<keyword evidence="3" id="KW-0472">Membrane</keyword>
<keyword evidence="3" id="KW-1133">Transmembrane helix</keyword>
<evidence type="ECO:0000259" key="6">
    <source>
        <dbReference type="PROSITE" id="PS50268"/>
    </source>
</evidence>
<protein>
    <submittedName>
        <fullName evidence="8">Cadherin domain-containing protein</fullName>
    </submittedName>
</protein>
<dbReference type="Proteomes" id="UP000887564">
    <property type="component" value="Unplaced"/>
</dbReference>
<dbReference type="PANTHER" id="PTHR24026">
    <property type="entry name" value="FAT ATYPICAL CADHERIN-RELATED"/>
    <property type="match status" value="1"/>
</dbReference>
<name>A0A914S5Y8_PAREQ</name>
<dbReference type="InterPro" id="IPR002126">
    <property type="entry name" value="Cadherin-like_dom"/>
</dbReference>
<evidence type="ECO:0000256" key="2">
    <source>
        <dbReference type="ARBA" id="ARBA00022889"/>
    </source>
</evidence>
<keyword evidence="5" id="KW-0106">Calcium</keyword>
<dbReference type="PROSITE" id="PS50268">
    <property type="entry name" value="CADHERIN_2"/>
    <property type="match status" value="2"/>
</dbReference>
<feature type="domain" description="Cadherin" evidence="6">
    <location>
        <begin position="93"/>
        <end position="167"/>
    </location>
</feature>
<evidence type="ECO:0000313" key="7">
    <source>
        <dbReference type="Proteomes" id="UP000887564"/>
    </source>
</evidence>
<dbReference type="GO" id="GO:0007156">
    <property type="term" value="P:homophilic cell adhesion via plasma membrane adhesion molecules"/>
    <property type="evidence" value="ECO:0007669"/>
    <property type="project" value="InterPro"/>
</dbReference>
<accession>A0A914S5Y8</accession>
<evidence type="ECO:0000256" key="3">
    <source>
        <dbReference type="ARBA" id="ARBA00022989"/>
    </source>
</evidence>
<keyword evidence="2" id="KW-0130">Cell adhesion</keyword>
<dbReference type="SMART" id="SM00112">
    <property type="entry name" value="CA"/>
    <property type="match status" value="2"/>
</dbReference>
<dbReference type="InterPro" id="IPR015919">
    <property type="entry name" value="Cadherin-like_sf"/>
</dbReference>
<keyword evidence="7" id="KW-1185">Reference proteome</keyword>
<evidence type="ECO:0000256" key="4">
    <source>
        <dbReference type="ARBA" id="ARBA00023180"/>
    </source>
</evidence>
<dbReference type="GO" id="GO:0005509">
    <property type="term" value="F:calcium ion binding"/>
    <property type="evidence" value="ECO:0007669"/>
    <property type="project" value="UniProtKB-UniRule"/>
</dbReference>
<sequence length="176" mass="19932">AKVGTVLIEGNDSKKSKLRRYSLIDGDELETFRVIEDGSVVLAKKLDRETRDKYEFVLKTEGRDLCSQRVVITVDDVNDEWPTFAQLAYSATVKENLNASEENRVFLLKYAFRIGGEVHYEFDAGMQDSYLDIFRIDAKTGVLTLIAPLDKETLDRYEFSVRAIDGGGKSTKGWFG</sequence>
<organism evidence="7 8">
    <name type="scientific">Parascaris equorum</name>
    <name type="common">Equine roundworm</name>
    <dbReference type="NCBI Taxonomy" id="6256"/>
    <lineage>
        <taxon>Eukaryota</taxon>
        <taxon>Metazoa</taxon>
        <taxon>Ecdysozoa</taxon>
        <taxon>Nematoda</taxon>
        <taxon>Chromadorea</taxon>
        <taxon>Rhabditida</taxon>
        <taxon>Spirurina</taxon>
        <taxon>Ascaridomorpha</taxon>
        <taxon>Ascaridoidea</taxon>
        <taxon>Ascarididae</taxon>
        <taxon>Parascaris</taxon>
    </lineage>
</organism>
<dbReference type="Gene3D" id="2.60.40.60">
    <property type="entry name" value="Cadherins"/>
    <property type="match status" value="2"/>
</dbReference>
<evidence type="ECO:0000256" key="1">
    <source>
        <dbReference type="ARBA" id="ARBA00022692"/>
    </source>
</evidence>
<dbReference type="WBParaSite" id="PEQ_0001375701-mRNA-1">
    <property type="protein sequence ID" value="PEQ_0001375701-mRNA-1"/>
    <property type="gene ID" value="PEQ_0001375701"/>
</dbReference>
<dbReference type="AlphaFoldDB" id="A0A914S5Y8"/>
<feature type="domain" description="Cadherin" evidence="6">
    <location>
        <begin position="12"/>
        <end position="84"/>
    </location>
</feature>
<dbReference type="CDD" id="cd11304">
    <property type="entry name" value="Cadherin_repeat"/>
    <property type="match status" value="2"/>
</dbReference>